<dbReference type="Pfam" id="PF07744">
    <property type="entry name" value="SPOC"/>
    <property type="match status" value="1"/>
</dbReference>
<dbReference type="EMBL" id="CDHN01000001">
    <property type="protein sequence ID" value="CEJ80085.1"/>
    <property type="molecule type" value="Genomic_DNA"/>
</dbReference>
<feature type="region of interest" description="Disordered" evidence="7">
    <location>
        <begin position="653"/>
        <end position="674"/>
    </location>
</feature>
<accession>A0A0A1T1V8</accession>
<dbReference type="InterPro" id="IPR011011">
    <property type="entry name" value="Znf_FYVE_PHD"/>
</dbReference>
<keyword evidence="10" id="KW-1185">Reference proteome</keyword>
<feature type="compositionally biased region" description="Basic and acidic residues" evidence="7">
    <location>
        <begin position="184"/>
        <end position="195"/>
    </location>
</feature>
<dbReference type="GO" id="GO:0008270">
    <property type="term" value="F:zinc ion binding"/>
    <property type="evidence" value="ECO:0007669"/>
    <property type="project" value="UniProtKB-KW"/>
</dbReference>
<dbReference type="PROSITE" id="PS01359">
    <property type="entry name" value="ZF_PHD_1"/>
    <property type="match status" value="1"/>
</dbReference>
<feature type="domain" description="TFIIS central" evidence="8">
    <location>
        <begin position="229"/>
        <end position="357"/>
    </location>
</feature>
<feature type="compositionally biased region" description="Acidic residues" evidence="7">
    <location>
        <begin position="45"/>
        <end position="54"/>
    </location>
</feature>
<dbReference type="GO" id="GO:0000977">
    <property type="term" value="F:RNA polymerase II transcription regulatory region sequence-specific DNA binding"/>
    <property type="evidence" value="ECO:0007669"/>
    <property type="project" value="TreeGrafter"/>
</dbReference>
<dbReference type="AlphaFoldDB" id="A0A0A1T1V8"/>
<feature type="compositionally biased region" description="Gly residues" evidence="7">
    <location>
        <begin position="386"/>
        <end position="396"/>
    </location>
</feature>
<gene>
    <name evidence="9" type="ORF">VHEMI00290</name>
</gene>
<keyword evidence="4" id="KW-0479">Metal-binding</keyword>
<dbReference type="CDD" id="cd21538">
    <property type="entry name" value="SPOC_TFIIS"/>
    <property type="match status" value="1"/>
</dbReference>
<dbReference type="Gene3D" id="3.30.40.10">
    <property type="entry name" value="Zinc/RING finger domain, C3HC4 (zinc finger)"/>
    <property type="match status" value="1"/>
</dbReference>
<feature type="compositionally biased region" description="Basic residues" evidence="7">
    <location>
        <begin position="31"/>
        <end position="40"/>
    </location>
</feature>
<dbReference type="Pfam" id="PF07500">
    <property type="entry name" value="TFIIS_M"/>
    <property type="match status" value="1"/>
</dbReference>
<dbReference type="InterPro" id="IPR013083">
    <property type="entry name" value="Znf_RING/FYVE/PHD"/>
</dbReference>
<dbReference type="GO" id="GO:0031564">
    <property type="term" value="P:transcription antitermination"/>
    <property type="evidence" value="ECO:0007669"/>
    <property type="project" value="TreeGrafter"/>
</dbReference>
<name>A0A0A1T1V8_9HYPO</name>
<keyword evidence="6" id="KW-0862">Zinc</keyword>
<feature type="compositionally biased region" description="Low complexity" evidence="7">
    <location>
        <begin position="711"/>
        <end position="725"/>
    </location>
</feature>
<dbReference type="STRING" id="1531966.A0A0A1T1V8"/>
<dbReference type="Pfam" id="PF20826">
    <property type="entry name" value="PHD_5"/>
    <property type="match status" value="1"/>
</dbReference>
<dbReference type="InterPro" id="IPR055499">
    <property type="entry name" value="DUF7071"/>
</dbReference>
<feature type="compositionally biased region" description="Basic and acidic residues" evidence="7">
    <location>
        <begin position="152"/>
        <end position="162"/>
    </location>
</feature>
<dbReference type="PROSITE" id="PS51321">
    <property type="entry name" value="TFIIS_CENTRAL"/>
    <property type="match status" value="1"/>
</dbReference>
<dbReference type="GO" id="GO:0006362">
    <property type="term" value="P:transcription elongation by RNA polymerase I"/>
    <property type="evidence" value="ECO:0007669"/>
    <property type="project" value="TreeGrafter"/>
</dbReference>
<reference evidence="9 10" key="1">
    <citation type="journal article" date="2015" name="Genome Announc.">
        <title>Draft Genome Sequence and Gene Annotation of the Entomopathogenic Fungus Verticillium hemipterigenum.</title>
        <authorList>
            <person name="Horn F."/>
            <person name="Habel A."/>
            <person name="Scharf D.H."/>
            <person name="Dworschak J."/>
            <person name="Brakhage A.A."/>
            <person name="Guthke R."/>
            <person name="Hertweck C."/>
            <person name="Linde J."/>
        </authorList>
    </citation>
    <scope>NUCLEOTIDE SEQUENCE [LARGE SCALE GENOMIC DNA]</scope>
</reference>
<dbReference type="Pfam" id="PF23257">
    <property type="entry name" value="DUF7071"/>
    <property type="match status" value="1"/>
</dbReference>
<dbReference type="InterPro" id="IPR003618">
    <property type="entry name" value="TFIIS_cen_dom"/>
</dbReference>
<dbReference type="SMART" id="SM00249">
    <property type="entry name" value="PHD"/>
    <property type="match status" value="1"/>
</dbReference>
<dbReference type="PANTHER" id="PTHR11477">
    <property type="entry name" value="TRANSCRIPTION FACTOR S-II ZINC FINGER DOMAIN-CONTAINING PROTEIN"/>
    <property type="match status" value="1"/>
</dbReference>
<evidence type="ECO:0000256" key="4">
    <source>
        <dbReference type="ARBA" id="ARBA00022723"/>
    </source>
</evidence>
<feature type="region of interest" description="Disordered" evidence="7">
    <location>
        <begin position="122"/>
        <end position="199"/>
    </location>
</feature>
<sequence>MSGEAEPRRSIRATKGQHTKSFDELEQAPAPKRRQSKKSRKALEQEELEQSEEPEVIRCVCGANEQDQDSGEAWISCETCFAWQHNVCVGVSSFEDEIPENYWCEQCRPQDHTELLAAMAKGEQPWLDRRKTHEEEVANRKKKGGKRGRGKRNSDTKDDARNAKASPTPDASVKPAVKPGKRKSRDESNDADGKLPKLRRVSHAESVGVQVKYSPPPDLVTDLSQLPATRAGPIKALTKSLVHVATALHKEGDLDIPADTTVEKIAETYALQIERAVFDTHPSTKGQKEYAQQVKALTFNLKNNPELFEGLVESYHSPATLAVMTTEAMASSEMQKQTAEMKAKAEKQSILYTGDNGPRVRRTHKGEEVVEDETMANNGEHRMPTSGGGARRGGGTATPTAPAIKRESISIDHASLPAASPTRSDGQRSPSQSNFDISKVFSKVKSPTATERRRPSGPSINVSGPGFDPEVDRLLEDETESPPYSPTEDTQDPDVIWKGSLAMSSIADFHAVGKHVGGANFASFSSWSKLIPQRMTVAGRITEQNAIEYLCSLRYSNLTDIVVVNLTPASPGSQPEFKALIDYFLSKGRYGVVGNKVAGNVRDTYLVPVRAGENGHPEFMLNLVDNFIPTTRTEDMLLAVFVYRNEPTEFSLSNNGQAAPAPLAQAPSVPGSKTTTAVPVAAAAAAAPRPIAPVPGPNGQHARPPQPVSIPHHAQQPLPHAPAMPSKAVHQLPPNHQISSNDIYQRQQAGERLAREILGPFISVPTAQFLLPQAFQMQQKEWETVRGVYERDPKAREDLKYLSMLLEKEPSKAAVPGAPAVPRAA</sequence>
<feature type="compositionally biased region" description="Low complexity" evidence="7">
    <location>
        <begin position="657"/>
        <end position="667"/>
    </location>
</feature>
<feature type="compositionally biased region" description="Basic and acidic residues" evidence="7">
    <location>
        <begin position="126"/>
        <end position="139"/>
    </location>
</feature>
<dbReference type="InterPro" id="IPR001965">
    <property type="entry name" value="Znf_PHD"/>
</dbReference>
<dbReference type="HOGENOM" id="CLU_009292_0_0_1"/>
<dbReference type="SMART" id="SM00510">
    <property type="entry name" value="TFS2M"/>
    <property type="match status" value="1"/>
</dbReference>
<dbReference type="InterPro" id="IPR019786">
    <property type="entry name" value="Zinc_finger_PHD-type_CS"/>
</dbReference>
<dbReference type="SUPFAM" id="SSF46942">
    <property type="entry name" value="Elongation factor TFIIS domain 2"/>
    <property type="match status" value="1"/>
</dbReference>
<dbReference type="OrthoDB" id="79252at2759"/>
<dbReference type="GO" id="GO:0006368">
    <property type="term" value="P:transcription elongation by RNA polymerase II"/>
    <property type="evidence" value="ECO:0007669"/>
    <property type="project" value="TreeGrafter"/>
</dbReference>
<dbReference type="InterPro" id="IPR036575">
    <property type="entry name" value="TFIIS_cen_dom_sf"/>
</dbReference>
<dbReference type="Proteomes" id="UP000039046">
    <property type="component" value="Unassembled WGS sequence"/>
</dbReference>
<feature type="region of interest" description="Disordered" evidence="7">
    <location>
        <begin position="416"/>
        <end position="471"/>
    </location>
</feature>
<evidence type="ECO:0000259" key="8">
    <source>
        <dbReference type="PROSITE" id="PS51321"/>
    </source>
</evidence>
<feature type="compositionally biased region" description="Basic residues" evidence="7">
    <location>
        <begin position="140"/>
        <end position="151"/>
    </location>
</feature>
<evidence type="ECO:0000256" key="2">
    <source>
        <dbReference type="ARBA" id="ARBA00011050"/>
    </source>
</evidence>
<dbReference type="PANTHER" id="PTHR11477:SF11">
    <property type="entry name" value="TRANSCRIPTION FACTOR BYE1"/>
    <property type="match status" value="1"/>
</dbReference>
<dbReference type="Gene3D" id="1.10.472.30">
    <property type="entry name" value="Transcription elongation factor S-II, central domain"/>
    <property type="match status" value="1"/>
</dbReference>
<evidence type="ECO:0000256" key="3">
    <source>
        <dbReference type="ARBA" id="ARBA00021616"/>
    </source>
</evidence>
<dbReference type="GO" id="GO:0001139">
    <property type="term" value="F:RNA polymerase II complex recruiting activity"/>
    <property type="evidence" value="ECO:0007669"/>
    <property type="project" value="TreeGrafter"/>
</dbReference>
<evidence type="ECO:0000313" key="10">
    <source>
        <dbReference type="Proteomes" id="UP000039046"/>
    </source>
</evidence>
<dbReference type="InterPro" id="IPR012921">
    <property type="entry name" value="SPOC_C"/>
</dbReference>
<organism evidence="9 10">
    <name type="scientific">[Torrubiella] hemipterigena</name>
    <dbReference type="NCBI Taxonomy" id="1531966"/>
    <lineage>
        <taxon>Eukaryota</taxon>
        <taxon>Fungi</taxon>
        <taxon>Dikarya</taxon>
        <taxon>Ascomycota</taxon>
        <taxon>Pezizomycotina</taxon>
        <taxon>Sordariomycetes</taxon>
        <taxon>Hypocreomycetidae</taxon>
        <taxon>Hypocreales</taxon>
        <taxon>Clavicipitaceae</taxon>
        <taxon>Clavicipitaceae incertae sedis</taxon>
        <taxon>'Torrubiella' clade</taxon>
    </lineage>
</organism>
<feature type="region of interest" description="Disordered" evidence="7">
    <location>
        <begin position="1"/>
        <end position="54"/>
    </location>
</feature>
<dbReference type="SUPFAM" id="SSF57903">
    <property type="entry name" value="FYVE/PHD zinc finger"/>
    <property type="match status" value="1"/>
</dbReference>
<evidence type="ECO:0000256" key="7">
    <source>
        <dbReference type="SAM" id="MobiDB-lite"/>
    </source>
</evidence>
<comment type="function">
    <text evidence="1">Negative regulator of transcription elongation.</text>
</comment>
<dbReference type="GO" id="GO:0005634">
    <property type="term" value="C:nucleus"/>
    <property type="evidence" value="ECO:0007669"/>
    <property type="project" value="TreeGrafter"/>
</dbReference>
<evidence type="ECO:0000256" key="5">
    <source>
        <dbReference type="ARBA" id="ARBA00022771"/>
    </source>
</evidence>
<feature type="compositionally biased region" description="Polar residues" evidence="7">
    <location>
        <begin position="421"/>
        <end position="436"/>
    </location>
</feature>
<feature type="region of interest" description="Disordered" evidence="7">
    <location>
        <begin position="695"/>
        <end position="737"/>
    </location>
</feature>
<evidence type="ECO:0000256" key="1">
    <source>
        <dbReference type="ARBA" id="ARBA00002311"/>
    </source>
</evidence>
<evidence type="ECO:0000313" key="9">
    <source>
        <dbReference type="EMBL" id="CEJ80085.1"/>
    </source>
</evidence>
<evidence type="ECO:0000256" key="6">
    <source>
        <dbReference type="ARBA" id="ARBA00022833"/>
    </source>
</evidence>
<keyword evidence="5" id="KW-0863">Zinc-finger</keyword>
<dbReference type="GO" id="GO:0031440">
    <property type="term" value="P:regulation of mRNA 3'-end processing"/>
    <property type="evidence" value="ECO:0007669"/>
    <property type="project" value="TreeGrafter"/>
</dbReference>
<protein>
    <recommendedName>
        <fullName evidence="3">Transcription factor BYE1</fullName>
    </recommendedName>
</protein>
<comment type="similarity">
    <text evidence="2">Belongs to the BYE1 family.</text>
</comment>
<feature type="region of interest" description="Disordered" evidence="7">
    <location>
        <begin position="345"/>
        <end position="401"/>
    </location>
</feature>
<proteinExistence type="inferred from homology"/>